<evidence type="ECO:0000256" key="12">
    <source>
        <dbReference type="ARBA" id="ARBA00034617"/>
    </source>
</evidence>
<dbReference type="InterPro" id="IPR000212">
    <property type="entry name" value="DNA_helicase_UvrD/REP"/>
</dbReference>
<evidence type="ECO:0000256" key="14">
    <source>
        <dbReference type="ARBA" id="ARBA00048988"/>
    </source>
</evidence>
<feature type="domain" description="UvrD-like helicase C-terminal" evidence="18">
    <location>
        <begin position="373"/>
        <end position="714"/>
    </location>
</feature>
<dbReference type="GO" id="GO:0033202">
    <property type="term" value="C:DNA helicase complex"/>
    <property type="evidence" value="ECO:0007669"/>
    <property type="project" value="TreeGrafter"/>
</dbReference>
<evidence type="ECO:0000259" key="17">
    <source>
        <dbReference type="PROSITE" id="PS51198"/>
    </source>
</evidence>
<dbReference type="Pfam" id="PF13361">
    <property type="entry name" value="UvrD_C"/>
    <property type="match status" value="2"/>
</dbReference>
<dbReference type="PANTHER" id="PTHR11070">
    <property type="entry name" value="UVRD / RECB / PCRA DNA HELICASE FAMILY MEMBER"/>
    <property type="match status" value="1"/>
</dbReference>
<dbReference type="PANTHER" id="PTHR11070:SF55">
    <property type="entry name" value="DNA 3'-5' HELICASE"/>
    <property type="match status" value="1"/>
</dbReference>
<evidence type="ECO:0000256" key="15">
    <source>
        <dbReference type="PROSITE-ProRule" id="PRU00560"/>
    </source>
</evidence>
<name>A0A2M8WUZ3_9MICO</name>
<keyword evidence="2" id="KW-0540">Nuclease</keyword>
<keyword evidence="8 15" id="KW-0067">ATP-binding</keyword>
<evidence type="ECO:0000313" key="20">
    <source>
        <dbReference type="Proteomes" id="UP000231586"/>
    </source>
</evidence>
<dbReference type="GO" id="GO:0005524">
    <property type="term" value="F:ATP binding"/>
    <property type="evidence" value="ECO:0007669"/>
    <property type="project" value="UniProtKB-UniRule"/>
</dbReference>
<evidence type="ECO:0000256" key="13">
    <source>
        <dbReference type="ARBA" id="ARBA00034808"/>
    </source>
</evidence>
<dbReference type="GO" id="GO:0043138">
    <property type="term" value="F:3'-5' DNA helicase activity"/>
    <property type="evidence" value="ECO:0007669"/>
    <property type="project" value="UniProtKB-EC"/>
</dbReference>
<evidence type="ECO:0000256" key="2">
    <source>
        <dbReference type="ARBA" id="ARBA00022722"/>
    </source>
</evidence>
<dbReference type="Gene3D" id="3.40.50.300">
    <property type="entry name" value="P-loop containing nucleotide triphosphate hydrolases"/>
    <property type="match status" value="3"/>
</dbReference>
<dbReference type="InterPro" id="IPR038726">
    <property type="entry name" value="PDDEXK_AddAB-type"/>
</dbReference>
<keyword evidence="20" id="KW-1185">Reference proteome</keyword>
<dbReference type="Pfam" id="PF12705">
    <property type="entry name" value="PDDEXK_1"/>
    <property type="match status" value="1"/>
</dbReference>
<evidence type="ECO:0000256" key="7">
    <source>
        <dbReference type="ARBA" id="ARBA00022839"/>
    </source>
</evidence>
<dbReference type="Gene3D" id="1.10.486.10">
    <property type="entry name" value="PCRA, domain 4"/>
    <property type="match status" value="1"/>
</dbReference>
<comment type="similarity">
    <text evidence="1">Belongs to the helicase family. UvrD subfamily.</text>
</comment>
<dbReference type="RefSeq" id="WP_100348718.1">
    <property type="nucleotide sequence ID" value="NZ_PGTZ01000006.1"/>
</dbReference>
<dbReference type="GO" id="GO:0003677">
    <property type="term" value="F:DNA binding"/>
    <property type="evidence" value="ECO:0007669"/>
    <property type="project" value="UniProtKB-KW"/>
</dbReference>
<evidence type="ECO:0000256" key="8">
    <source>
        <dbReference type="ARBA" id="ARBA00022840"/>
    </source>
</evidence>
<keyword evidence="9" id="KW-0238">DNA-binding</keyword>
<comment type="caution">
    <text evidence="19">The sequence shown here is derived from an EMBL/GenBank/DDBJ whole genome shotgun (WGS) entry which is preliminary data.</text>
</comment>
<dbReference type="PROSITE" id="PS51198">
    <property type="entry name" value="UVRD_HELICASE_ATP_BIND"/>
    <property type="match status" value="1"/>
</dbReference>
<dbReference type="AlphaFoldDB" id="A0A2M8WUZ3"/>
<evidence type="ECO:0000256" key="9">
    <source>
        <dbReference type="ARBA" id="ARBA00023125"/>
    </source>
</evidence>
<evidence type="ECO:0000256" key="6">
    <source>
        <dbReference type="ARBA" id="ARBA00022806"/>
    </source>
</evidence>
<keyword evidence="11" id="KW-0413">Isomerase</keyword>
<dbReference type="Gene3D" id="3.90.320.10">
    <property type="match status" value="1"/>
</dbReference>
<keyword evidence="4" id="KW-0227">DNA damage</keyword>
<dbReference type="EMBL" id="PGTZ01000006">
    <property type="protein sequence ID" value="PJI94750.1"/>
    <property type="molecule type" value="Genomic_DNA"/>
</dbReference>
<keyword evidence="10" id="KW-0234">DNA repair</keyword>
<dbReference type="EC" id="5.6.2.4" evidence="13"/>
<dbReference type="Gene3D" id="1.10.10.160">
    <property type="match status" value="1"/>
</dbReference>
<dbReference type="OrthoDB" id="4812256at2"/>
<dbReference type="SUPFAM" id="SSF52540">
    <property type="entry name" value="P-loop containing nucleoside triphosphate hydrolases"/>
    <property type="match status" value="1"/>
</dbReference>
<evidence type="ECO:0000256" key="4">
    <source>
        <dbReference type="ARBA" id="ARBA00022763"/>
    </source>
</evidence>
<evidence type="ECO:0000256" key="5">
    <source>
        <dbReference type="ARBA" id="ARBA00022801"/>
    </source>
</evidence>
<comment type="catalytic activity">
    <reaction evidence="12">
        <text>Couples ATP hydrolysis with the unwinding of duplex DNA by translocating in the 3'-5' direction.</text>
        <dbReference type="EC" id="5.6.2.4"/>
    </reaction>
</comment>
<dbReference type="CDD" id="cd17932">
    <property type="entry name" value="DEXQc_UvrD"/>
    <property type="match status" value="1"/>
</dbReference>
<evidence type="ECO:0000256" key="11">
    <source>
        <dbReference type="ARBA" id="ARBA00023235"/>
    </source>
</evidence>
<gene>
    <name evidence="19" type="ORF">CLV34_0597</name>
</gene>
<feature type="domain" description="UvrD-like helicase ATP-binding" evidence="17">
    <location>
        <begin position="38"/>
        <end position="372"/>
    </location>
</feature>
<keyword evidence="6 15" id="KW-0347">Helicase</keyword>
<comment type="catalytic activity">
    <reaction evidence="14">
        <text>ATP + H2O = ADP + phosphate + H(+)</text>
        <dbReference type="Rhea" id="RHEA:13065"/>
        <dbReference type="ChEBI" id="CHEBI:15377"/>
        <dbReference type="ChEBI" id="CHEBI:15378"/>
        <dbReference type="ChEBI" id="CHEBI:30616"/>
        <dbReference type="ChEBI" id="CHEBI:43474"/>
        <dbReference type="ChEBI" id="CHEBI:456216"/>
        <dbReference type="EC" id="5.6.2.4"/>
    </reaction>
</comment>
<feature type="binding site" evidence="15">
    <location>
        <begin position="59"/>
        <end position="66"/>
    </location>
    <ligand>
        <name>ATP</name>
        <dbReference type="ChEBI" id="CHEBI:30616"/>
    </ligand>
</feature>
<dbReference type="InterPro" id="IPR027417">
    <property type="entry name" value="P-loop_NTPase"/>
</dbReference>
<evidence type="ECO:0000256" key="10">
    <source>
        <dbReference type="ARBA" id="ARBA00023204"/>
    </source>
</evidence>
<sequence>MTQEATRPPGTTARDGVARAEPAEYGALRIAEILRKPPPTPEQVEVIEAEPDQPLLVVAGAGSGKTETMASRVVWLVANGHVRPEEVLGLTFTRKAAGELAERVQQRLTVFAARTDAGSGALTVLDRPVVSTYNAYAAGLVADHGLRLGVEPGSRLLSEASQWQVAAEVVEAWAGDLDTDAAFATVVDAVRSLAGNLAEHLLAPADARERLETLARRIAAVPLGRRPAHYADVERILASLGERARLLDLVAAYGERKRALEAMDFGDQVAVAARLARDVPVVGRLERSKYRAVLLDEYQDTSHAQVELLAALFGDGHPVTAVGDPHQSIYGWRGASAGGIGRFPDRFRRALDHGAAGGRARVLSLRTSWRNDDAILGAANRTAAPLRVTSTVDVEALVARPGAGRGVVTAWFAATEAEEAEHVATVIEAARAAHGPGERPPSTAVLCRARRQFAVVEAALRRRGLPVEVVGLGGLLTTPEVVDLVAFLQVVHDPSRGDALVRLLTGPRVNLGAADLAALAGRARDLAAADERRAHLHAGETMPDSMPDTAPDTAHDDSVVVEGDVVDHRSIVDALDDLPAPGAASRDGRVLTAAAHTRLTALAADLRAVRAHTYLSLPELVTFAERSLGLDVEVDVAAALFAAGALGATELGREHLDAFRDVAVGFAQSADAPTLGGFLAWLKAAHDEERGLELPLREVDRDAVQVITVHGSKGLEWDVVAVPGLVQGTFPSVRTDADGDPVDNGWLWDRGALPYPLRGDAHDLPHLAHEDAENPQELRDAVKAFQRDAGAHQLAEERRLAYVAFTRARRELHLSGSWWRGERAQPTQPSVFLEELAADGLVDRSAWSDQPEDNPLADRTATSVWPAEASASVSPARAAVQAAADAVRDALESGATVLGVPGTDGPTDDAAGADAPVDDLVALARLLLAERADQDGARAEVAFPAHVSASGLVALAADRDAFALARRRPVPKEPSRHARRGTRFHAWVERYYGEPALLDVEELWSADDLLVGPEAPDPEDGGPWSGARGAVVDDELEALRATFLASPWAERVPLAIEADVETPVAGVVVRCRIDAVFPQTGPDGEPGAVVVDWKTGRAPRDAEARQAREVQLAAYRLAWSRWSGLPVERVSAAFYYVADGTEERPADMLDLAGLEALVRGA</sequence>
<accession>A0A2M8WUZ3</accession>
<feature type="region of interest" description="Disordered" evidence="16">
    <location>
        <begin position="1"/>
        <end position="21"/>
    </location>
</feature>
<organism evidence="19 20">
    <name type="scientific">Luteimicrobium subarcticum</name>
    <dbReference type="NCBI Taxonomy" id="620910"/>
    <lineage>
        <taxon>Bacteria</taxon>
        <taxon>Bacillati</taxon>
        <taxon>Actinomycetota</taxon>
        <taxon>Actinomycetes</taxon>
        <taxon>Micrococcales</taxon>
        <taxon>Luteimicrobium</taxon>
    </lineage>
</organism>
<dbReference type="InterPro" id="IPR014016">
    <property type="entry name" value="UvrD-like_ATP-bd"/>
</dbReference>
<dbReference type="Proteomes" id="UP000231586">
    <property type="component" value="Unassembled WGS sequence"/>
</dbReference>
<evidence type="ECO:0000256" key="3">
    <source>
        <dbReference type="ARBA" id="ARBA00022741"/>
    </source>
</evidence>
<evidence type="ECO:0000256" key="16">
    <source>
        <dbReference type="SAM" id="MobiDB-lite"/>
    </source>
</evidence>
<dbReference type="PROSITE" id="PS51217">
    <property type="entry name" value="UVRD_HELICASE_CTER"/>
    <property type="match status" value="1"/>
</dbReference>
<protein>
    <recommendedName>
        <fullName evidence="13">DNA 3'-5' helicase</fullName>
        <ecNumber evidence="13">5.6.2.4</ecNumber>
    </recommendedName>
</protein>
<dbReference type="GO" id="GO:0005829">
    <property type="term" value="C:cytosol"/>
    <property type="evidence" value="ECO:0007669"/>
    <property type="project" value="TreeGrafter"/>
</dbReference>
<dbReference type="InterPro" id="IPR014017">
    <property type="entry name" value="DNA_helicase_UvrD-like_C"/>
</dbReference>
<dbReference type="InterPro" id="IPR011604">
    <property type="entry name" value="PDDEXK-like_dom_sf"/>
</dbReference>
<proteinExistence type="inferred from homology"/>
<evidence type="ECO:0000313" key="19">
    <source>
        <dbReference type="EMBL" id="PJI94750.1"/>
    </source>
</evidence>
<keyword evidence="3 15" id="KW-0547">Nucleotide-binding</keyword>
<evidence type="ECO:0000256" key="1">
    <source>
        <dbReference type="ARBA" id="ARBA00009922"/>
    </source>
</evidence>
<keyword evidence="5 15" id="KW-0378">Hydrolase</keyword>
<dbReference type="Pfam" id="PF00580">
    <property type="entry name" value="UvrD-helicase"/>
    <property type="match status" value="1"/>
</dbReference>
<keyword evidence="7" id="KW-0269">Exonuclease</keyword>
<evidence type="ECO:0000259" key="18">
    <source>
        <dbReference type="PROSITE" id="PS51217"/>
    </source>
</evidence>
<dbReference type="GO" id="GO:0004527">
    <property type="term" value="F:exonuclease activity"/>
    <property type="evidence" value="ECO:0007669"/>
    <property type="project" value="UniProtKB-KW"/>
</dbReference>
<reference evidence="19 20" key="1">
    <citation type="submission" date="2017-11" db="EMBL/GenBank/DDBJ databases">
        <title>Genomic Encyclopedia of Archaeal and Bacterial Type Strains, Phase II (KMG-II): From Individual Species to Whole Genera.</title>
        <authorList>
            <person name="Goeker M."/>
        </authorList>
    </citation>
    <scope>NUCLEOTIDE SEQUENCE [LARGE SCALE GENOMIC DNA]</scope>
    <source>
        <strain evidence="19 20">DSM 22413</strain>
    </source>
</reference>
<dbReference type="InterPro" id="IPR013986">
    <property type="entry name" value="DExx_box_DNA_helicase_dom_sf"/>
</dbReference>
<dbReference type="GO" id="GO:0000725">
    <property type="term" value="P:recombinational repair"/>
    <property type="evidence" value="ECO:0007669"/>
    <property type="project" value="TreeGrafter"/>
</dbReference>